<dbReference type="PANTHER" id="PTHR11662">
    <property type="entry name" value="SOLUTE CARRIER FAMILY 17"/>
    <property type="match status" value="1"/>
</dbReference>
<dbReference type="Gene3D" id="1.20.1250.20">
    <property type="entry name" value="MFS general substrate transporter like domains"/>
    <property type="match status" value="2"/>
</dbReference>
<feature type="transmembrane region" description="Helical" evidence="5">
    <location>
        <begin position="80"/>
        <end position="98"/>
    </location>
</feature>
<name>F8GXS7_CUPNN</name>
<evidence type="ECO:0000313" key="8">
    <source>
        <dbReference type="Proteomes" id="UP000006798"/>
    </source>
</evidence>
<dbReference type="GO" id="GO:0022857">
    <property type="term" value="F:transmembrane transporter activity"/>
    <property type="evidence" value="ECO:0007669"/>
    <property type="project" value="InterPro"/>
</dbReference>
<feature type="transmembrane region" description="Helical" evidence="5">
    <location>
        <begin position="320"/>
        <end position="341"/>
    </location>
</feature>
<accession>F8GXS7</accession>
<evidence type="ECO:0000256" key="1">
    <source>
        <dbReference type="ARBA" id="ARBA00004141"/>
    </source>
</evidence>
<feature type="transmembrane region" description="Helical" evidence="5">
    <location>
        <begin position="53"/>
        <end position="73"/>
    </location>
</feature>
<comment type="subcellular location">
    <subcellularLocation>
        <location evidence="1">Membrane</location>
        <topology evidence="1">Multi-pass membrane protein</topology>
    </subcellularLocation>
</comment>
<evidence type="ECO:0000256" key="3">
    <source>
        <dbReference type="ARBA" id="ARBA00022989"/>
    </source>
</evidence>
<geneLocation type="plasmid" evidence="7 8">
    <name>pBB1</name>
</geneLocation>
<keyword evidence="2 5" id="KW-0812">Transmembrane</keyword>
<evidence type="ECO:0000313" key="7">
    <source>
        <dbReference type="EMBL" id="AEI82147.1"/>
    </source>
</evidence>
<dbReference type="PANTHER" id="PTHR11662:SF450">
    <property type="entry name" value="BLR1003 PROTEIN"/>
    <property type="match status" value="1"/>
</dbReference>
<feature type="transmembrane region" description="Helical" evidence="5">
    <location>
        <begin position="353"/>
        <end position="371"/>
    </location>
</feature>
<evidence type="ECO:0000259" key="6">
    <source>
        <dbReference type="PROSITE" id="PS50850"/>
    </source>
</evidence>
<dbReference type="InterPro" id="IPR036259">
    <property type="entry name" value="MFS_trans_sf"/>
</dbReference>
<feature type="transmembrane region" description="Helical" evidence="5">
    <location>
        <begin position="391"/>
        <end position="409"/>
    </location>
</feature>
<feature type="transmembrane region" description="Helical" evidence="5">
    <location>
        <begin position="167"/>
        <end position="188"/>
    </location>
</feature>
<sequence length="427" mass="45104">MTDTAHYRPGAAWGMAALLAAFTLINFIDKAALGMVAVPLMAELHLSPAEFGMIAGSFYWLFGISAVVVGFLANRVPTRWLLLIMAAAWAVLQLPIAITGGALTVLLCRAALGAAEGPGTPVALHALYKWFPDSKRTLPGALVIQGGILGMLLAGLVIPQITQRWGWRMNFVILAAVGAVWVLAWLVWGREGNLGHQGMQGAAANARLPYARLLTDPSMLTLFLLCFSAYWTISLNLTWLPSYMEKALGFSSVTAGRWVALIVVAGTPVGLVAGFLSERLLKRGRGSRVARVMLINGSVVLAAILLLCVGQLDLAPVQKALLQAAATGLLAVTFVLSPPILGEIVPPLQRGGLMAIYTAIGNVAGALGPMVMGQLVQHYGSTNAHGYETGFMMGAVLLVVSALASLRWLHPDRSRQTLGNSVAPATA</sequence>
<dbReference type="RefSeq" id="WP_013959185.1">
    <property type="nucleotide sequence ID" value="NC_015727.1"/>
</dbReference>
<dbReference type="SUPFAM" id="SSF103473">
    <property type="entry name" value="MFS general substrate transporter"/>
    <property type="match status" value="1"/>
</dbReference>
<feature type="transmembrane region" description="Helical" evidence="5">
    <location>
        <begin position="289"/>
        <end position="314"/>
    </location>
</feature>
<dbReference type="Pfam" id="PF07690">
    <property type="entry name" value="MFS_1"/>
    <property type="match status" value="1"/>
</dbReference>
<gene>
    <name evidence="7" type="ordered locus">CNE_BB1p07300</name>
</gene>
<feature type="transmembrane region" description="Helical" evidence="5">
    <location>
        <begin position="140"/>
        <end position="161"/>
    </location>
</feature>
<dbReference type="PROSITE" id="PS50850">
    <property type="entry name" value="MFS"/>
    <property type="match status" value="1"/>
</dbReference>
<dbReference type="InterPro" id="IPR050382">
    <property type="entry name" value="MFS_Na/Anion_cotransporter"/>
</dbReference>
<dbReference type="InterPro" id="IPR020846">
    <property type="entry name" value="MFS_dom"/>
</dbReference>
<keyword evidence="7" id="KW-0614">Plasmid</keyword>
<reference evidence="7 8" key="1">
    <citation type="journal article" date="2011" name="J. Bacteriol.">
        <title>Complete genome sequence of the type strain Cupriavidus necator N-1.</title>
        <authorList>
            <person name="Poehlein A."/>
            <person name="Kusian B."/>
            <person name="Friedrich B."/>
            <person name="Daniel R."/>
            <person name="Bowien B."/>
        </authorList>
    </citation>
    <scope>NUCLEOTIDE SEQUENCE [LARGE SCALE GENOMIC DNA]</scope>
    <source>
        <strain evidence="8">ATCC 43291 / DSM 13513 / CCUG 52238 / LMG 8453 / N-1</strain>
        <plasmid evidence="7 8">pBB1</plasmid>
    </source>
</reference>
<dbReference type="GO" id="GO:0016020">
    <property type="term" value="C:membrane"/>
    <property type="evidence" value="ECO:0007669"/>
    <property type="project" value="UniProtKB-SubCell"/>
</dbReference>
<dbReference type="EMBL" id="CP002879">
    <property type="protein sequence ID" value="AEI82147.1"/>
    <property type="molecule type" value="Genomic_DNA"/>
</dbReference>
<dbReference type="GeneID" id="34312025"/>
<organism evidence="7 8">
    <name type="scientific">Cupriavidus necator (strain ATCC 43291 / DSM 13513 / CCUG 52238 / LMG 8453 / N-1)</name>
    <name type="common">Ralstonia eutropha</name>
    <dbReference type="NCBI Taxonomy" id="1042878"/>
    <lineage>
        <taxon>Bacteria</taxon>
        <taxon>Pseudomonadati</taxon>
        <taxon>Pseudomonadota</taxon>
        <taxon>Betaproteobacteria</taxon>
        <taxon>Burkholderiales</taxon>
        <taxon>Burkholderiaceae</taxon>
        <taxon>Cupriavidus</taxon>
    </lineage>
</organism>
<dbReference type="HOGENOM" id="CLU_001265_5_1_4"/>
<proteinExistence type="predicted"/>
<dbReference type="InterPro" id="IPR011701">
    <property type="entry name" value="MFS"/>
</dbReference>
<dbReference type="KEGG" id="cnc:CNE_BB1p07300"/>
<feature type="domain" description="Major facilitator superfamily (MFS) profile" evidence="6">
    <location>
        <begin position="15"/>
        <end position="413"/>
    </location>
</feature>
<feature type="transmembrane region" description="Helical" evidence="5">
    <location>
        <begin position="219"/>
        <end position="238"/>
    </location>
</feature>
<dbReference type="Proteomes" id="UP000006798">
    <property type="component" value="Plasmid pBB1"/>
</dbReference>
<evidence type="ECO:0000256" key="4">
    <source>
        <dbReference type="ARBA" id="ARBA00023136"/>
    </source>
</evidence>
<keyword evidence="3 5" id="KW-1133">Transmembrane helix</keyword>
<keyword evidence="4 5" id="KW-0472">Membrane</keyword>
<evidence type="ECO:0000256" key="5">
    <source>
        <dbReference type="SAM" id="Phobius"/>
    </source>
</evidence>
<feature type="transmembrane region" description="Helical" evidence="5">
    <location>
        <begin position="12"/>
        <end position="33"/>
    </location>
</feature>
<protein>
    <submittedName>
        <fullName evidence="7">Major facilitator superfamily MFS_1</fullName>
    </submittedName>
</protein>
<evidence type="ECO:0000256" key="2">
    <source>
        <dbReference type="ARBA" id="ARBA00022692"/>
    </source>
</evidence>
<dbReference type="AlphaFoldDB" id="F8GXS7"/>